<evidence type="ECO:0000313" key="4">
    <source>
        <dbReference type="Proteomes" id="UP000800094"/>
    </source>
</evidence>
<evidence type="ECO:0000259" key="2">
    <source>
        <dbReference type="Pfam" id="PF00656"/>
    </source>
</evidence>
<dbReference type="GO" id="GO:0004197">
    <property type="term" value="F:cysteine-type endopeptidase activity"/>
    <property type="evidence" value="ECO:0007669"/>
    <property type="project" value="InterPro"/>
</dbReference>
<evidence type="ECO:0000313" key="3">
    <source>
        <dbReference type="EMBL" id="KAF2253262.1"/>
    </source>
</evidence>
<organism evidence="3 4">
    <name type="scientific">Trematosphaeria pertusa</name>
    <dbReference type="NCBI Taxonomy" id="390896"/>
    <lineage>
        <taxon>Eukaryota</taxon>
        <taxon>Fungi</taxon>
        <taxon>Dikarya</taxon>
        <taxon>Ascomycota</taxon>
        <taxon>Pezizomycotina</taxon>
        <taxon>Dothideomycetes</taxon>
        <taxon>Pleosporomycetidae</taxon>
        <taxon>Pleosporales</taxon>
        <taxon>Massarineae</taxon>
        <taxon>Trematosphaeriaceae</taxon>
        <taxon>Trematosphaeria</taxon>
    </lineage>
</organism>
<dbReference type="InterPro" id="IPR011600">
    <property type="entry name" value="Pept_C14_caspase"/>
</dbReference>
<comment type="similarity">
    <text evidence="1">Belongs to the peptidase C14B family.</text>
</comment>
<sequence length="216" mass="24353">MVGWAVLVGVDYYPDGKAQLRGCVQDVEDLYELLCDTYCFHSSRIFKLISVRPAATLALGTNPSATPTYHNIIRTIQDIEDNAQAGDHIYIHFSCRTGRAPSIIPSDRRCYDTKELVLLPADHEATKKFLHELELAVLLRSLTSKGLEVTLIIDGRFSLDSETPVERRPSVIRRFSYWSHRNRGPFLVGQSGCSGAVHRCYIRWLTGPVHPERILG</sequence>
<feature type="domain" description="Peptidase C14 caspase" evidence="2">
    <location>
        <begin position="3"/>
        <end position="112"/>
    </location>
</feature>
<dbReference type="PANTHER" id="PTHR48104">
    <property type="entry name" value="METACASPASE-4"/>
    <property type="match status" value="1"/>
</dbReference>
<dbReference type="GeneID" id="54581454"/>
<dbReference type="GO" id="GO:0006508">
    <property type="term" value="P:proteolysis"/>
    <property type="evidence" value="ECO:0007669"/>
    <property type="project" value="InterPro"/>
</dbReference>
<protein>
    <recommendedName>
        <fullName evidence="2">Peptidase C14 caspase domain-containing protein</fullName>
    </recommendedName>
</protein>
<dbReference type="Gene3D" id="3.40.50.12660">
    <property type="match status" value="1"/>
</dbReference>
<name>A0A6A6ITQ7_9PLEO</name>
<proteinExistence type="inferred from homology"/>
<dbReference type="EMBL" id="ML987191">
    <property type="protein sequence ID" value="KAF2253262.1"/>
    <property type="molecule type" value="Genomic_DNA"/>
</dbReference>
<accession>A0A6A6ITQ7</accession>
<keyword evidence="4" id="KW-1185">Reference proteome</keyword>
<gene>
    <name evidence="3" type="ORF">BU26DRAFT_515630</name>
</gene>
<dbReference type="Pfam" id="PF00656">
    <property type="entry name" value="Peptidase_C14"/>
    <property type="match status" value="1"/>
</dbReference>
<dbReference type="OrthoDB" id="3223806at2759"/>
<dbReference type="InterPro" id="IPR050452">
    <property type="entry name" value="Metacaspase"/>
</dbReference>
<evidence type="ECO:0000256" key="1">
    <source>
        <dbReference type="ARBA" id="ARBA00009005"/>
    </source>
</evidence>
<dbReference type="GO" id="GO:0005737">
    <property type="term" value="C:cytoplasm"/>
    <property type="evidence" value="ECO:0007669"/>
    <property type="project" value="TreeGrafter"/>
</dbReference>
<reference evidence="3" key="1">
    <citation type="journal article" date="2020" name="Stud. Mycol.">
        <title>101 Dothideomycetes genomes: a test case for predicting lifestyles and emergence of pathogens.</title>
        <authorList>
            <person name="Haridas S."/>
            <person name="Albert R."/>
            <person name="Binder M."/>
            <person name="Bloem J."/>
            <person name="Labutti K."/>
            <person name="Salamov A."/>
            <person name="Andreopoulos B."/>
            <person name="Baker S."/>
            <person name="Barry K."/>
            <person name="Bills G."/>
            <person name="Bluhm B."/>
            <person name="Cannon C."/>
            <person name="Castanera R."/>
            <person name="Culley D."/>
            <person name="Daum C."/>
            <person name="Ezra D."/>
            <person name="Gonzalez J."/>
            <person name="Henrissat B."/>
            <person name="Kuo A."/>
            <person name="Liang C."/>
            <person name="Lipzen A."/>
            <person name="Lutzoni F."/>
            <person name="Magnuson J."/>
            <person name="Mondo S."/>
            <person name="Nolan M."/>
            <person name="Ohm R."/>
            <person name="Pangilinan J."/>
            <person name="Park H.-J."/>
            <person name="Ramirez L."/>
            <person name="Alfaro M."/>
            <person name="Sun H."/>
            <person name="Tritt A."/>
            <person name="Yoshinaga Y."/>
            <person name="Zwiers L.-H."/>
            <person name="Turgeon B."/>
            <person name="Goodwin S."/>
            <person name="Spatafora J."/>
            <person name="Crous P."/>
            <person name="Grigoriev I."/>
        </authorList>
    </citation>
    <scope>NUCLEOTIDE SEQUENCE</scope>
    <source>
        <strain evidence="3">CBS 122368</strain>
    </source>
</reference>
<dbReference type="RefSeq" id="XP_033688266.1">
    <property type="nucleotide sequence ID" value="XM_033828124.1"/>
</dbReference>
<dbReference type="PANTHER" id="PTHR48104:SF30">
    <property type="entry name" value="METACASPASE-1"/>
    <property type="match status" value="1"/>
</dbReference>
<dbReference type="Proteomes" id="UP000800094">
    <property type="component" value="Unassembled WGS sequence"/>
</dbReference>
<dbReference type="AlphaFoldDB" id="A0A6A6ITQ7"/>